<dbReference type="PIRSF" id="PIRSF007165">
    <property type="entry name" value="UCP007165"/>
    <property type="match status" value="1"/>
</dbReference>
<dbReference type="InterPro" id="IPR011188">
    <property type="entry name" value="UPF0302"/>
</dbReference>
<dbReference type="RefSeq" id="WP_251510328.1">
    <property type="nucleotide sequence ID" value="NZ_JAMBON010000001.1"/>
</dbReference>
<dbReference type="Pfam" id="PF08858">
    <property type="entry name" value="IDEAL"/>
    <property type="match status" value="1"/>
</dbReference>
<dbReference type="HAMAP" id="MF_00760">
    <property type="entry name" value="UPF0302"/>
    <property type="match status" value="1"/>
</dbReference>
<evidence type="ECO:0000313" key="3">
    <source>
        <dbReference type="EMBL" id="MFD1608347.1"/>
    </source>
</evidence>
<evidence type="ECO:0000256" key="1">
    <source>
        <dbReference type="HAMAP-Rule" id="MF_00760"/>
    </source>
</evidence>
<organism evidence="3 4">
    <name type="scientific">Oceanobacillus luteolus</name>
    <dbReference type="NCBI Taxonomy" id="1274358"/>
    <lineage>
        <taxon>Bacteria</taxon>
        <taxon>Bacillati</taxon>
        <taxon>Bacillota</taxon>
        <taxon>Bacilli</taxon>
        <taxon>Bacillales</taxon>
        <taxon>Bacillaceae</taxon>
        <taxon>Oceanobacillus</taxon>
    </lineage>
</organism>
<proteinExistence type="inferred from homology"/>
<feature type="domain" description="IDEAL" evidence="2">
    <location>
        <begin position="140"/>
        <end position="176"/>
    </location>
</feature>
<evidence type="ECO:0000313" key="4">
    <source>
        <dbReference type="Proteomes" id="UP001597221"/>
    </source>
</evidence>
<dbReference type="Proteomes" id="UP001597221">
    <property type="component" value="Unassembled WGS sequence"/>
</dbReference>
<sequence>MRTPIIQPHEKKAFIYWFLNQYELKSRESNWILTYLASNHKVLRNVHFVRNAKFCPRSIVISSTCSDGVAFRFYRNQLVTSEPEKAFHDIRLNAEEPLYIELNFYRWKQSPQFALILEENPFLTNDDYITNEDKVEADRIINYTLQYRKKELLIKAIDQALDERDPEKFHKLSKELQQVEASLLNQPTST</sequence>
<comment type="similarity">
    <text evidence="1">Belongs to the UPF0302 family.</text>
</comment>
<dbReference type="Pfam" id="PF08864">
    <property type="entry name" value="UPF0302"/>
    <property type="match status" value="1"/>
</dbReference>
<dbReference type="NCBIfam" id="NF002965">
    <property type="entry name" value="PRK03636.1"/>
    <property type="match status" value="1"/>
</dbReference>
<dbReference type="Gene3D" id="4.10.810.10">
    <property type="entry name" value="Virus Scaffolding Protein, Chain A"/>
    <property type="match status" value="1"/>
</dbReference>
<evidence type="ECO:0000259" key="2">
    <source>
        <dbReference type="SMART" id="SM00914"/>
    </source>
</evidence>
<keyword evidence="4" id="KW-1185">Reference proteome</keyword>
<reference evidence="4" key="1">
    <citation type="journal article" date="2019" name="Int. J. Syst. Evol. Microbiol.">
        <title>The Global Catalogue of Microorganisms (GCM) 10K type strain sequencing project: providing services to taxonomists for standard genome sequencing and annotation.</title>
        <authorList>
            <consortium name="The Broad Institute Genomics Platform"/>
            <consortium name="The Broad Institute Genome Sequencing Center for Infectious Disease"/>
            <person name="Wu L."/>
            <person name="Ma J."/>
        </authorList>
    </citation>
    <scope>NUCLEOTIDE SEQUENCE [LARGE SCALE GENOMIC DNA]</scope>
    <source>
        <strain evidence="4">CGMCC 1.12376</strain>
    </source>
</reference>
<dbReference type="SMART" id="SM00914">
    <property type="entry name" value="IDEAL"/>
    <property type="match status" value="1"/>
</dbReference>
<protein>
    <recommendedName>
        <fullName evidence="1">UPF0302 protein ACFSBH_11825</fullName>
    </recommendedName>
</protein>
<name>A0ABW4HT89_9BACI</name>
<accession>A0ABW4HT89</accession>
<comment type="caution">
    <text evidence="3">The sequence shown here is derived from an EMBL/GenBank/DDBJ whole genome shotgun (WGS) entry which is preliminary data.</text>
</comment>
<dbReference type="Gene3D" id="3.40.1530.30">
    <property type="entry name" value="Uncharacterised family UPF0302, N-terminal domain"/>
    <property type="match status" value="1"/>
</dbReference>
<dbReference type="EMBL" id="JBHUDE010000049">
    <property type="protein sequence ID" value="MFD1608347.1"/>
    <property type="molecule type" value="Genomic_DNA"/>
</dbReference>
<dbReference type="InterPro" id="IPR038091">
    <property type="entry name" value="UPF0302_N_sf"/>
</dbReference>
<dbReference type="InterPro" id="IPR014957">
    <property type="entry name" value="IDEAL_dom"/>
</dbReference>
<gene>
    <name evidence="3" type="ORF">ACFSBH_11825</name>
</gene>
<dbReference type="InterPro" id="IPR027393">
    <property type="entry name" value="Virus_scaffolding_prot_C"/>
</dbReference>
<dbReference type="InterPro" id="IPR014963">
    <property type="entry name" value="UPF0302_N"/>
</dbReference>